<evidence type="ECO:0000256" key="6">
    <source>
        <dbReference type="ARBA" id="ARBA00023033"/>
    </source>
</evidence>
<keyword evidence="6 7" id="KW-0503">Monooxygenase</keyword>
<dbReference type="GO" id="GO:0004497">
    <property type="term" value="F:monooxygenase activity"/>
    <property type="evidence" value="ECO:0007669"/>
    <property type="project" value="UniProtKB-KW"/>
</dbReference>
<dbReference type="AlphaFoldDB" id="A0A7D8UQM6"/>
<name>A0A7D8UQM6_9HELO</name>
<keyword evidence="4 7" id="KW-0560">Oxidoreductase</keyword>
<dbReference type="GO" id="GO:0005506">
    <property type="term" value="F:iron ion binding"/>
    <property type="evidence" value="ECO:0007669"/>
    <property type="project" value="InterPro"/>
</dbReference>
<dbReference type="InterPro" id="IPR001128">
    <property type="entry name" value="Cyt_P450"/>
</dbReference>
<dbReference type="Gene3D" id="1.10.630.10">
    <property type="entry name" value="Cytochrome P450"/>
    <property type="match status" value="1"/>
</dbReference>
<dbReference type="PROSITE" id="PS00086">
    <property type="entry name" value="CYTOCHROME_P450"/>
    <property type="match status" value="1"/>
</dbReference>
<protein>
    <submittedName>
        <fullName evidence="8">Cytochrome P450 52A5</fullName>
    </submittedName>
</protein>
<keyword evidence="3 7" id="KW-0479">Metal-binding</keyword>
<sequence>MHRMTSLYGQDANDFVPERWEDNELERKVGFSFVPFHGGPRLCLGKDFALSEASYAIVKIVQTFSNLRLPPQIGKEKTGQVTSAEGCKVLLH</sequence>
<dbReference type="GO" id="GO:0016705">
    <property type="term" value="F:oxidoreductase activity, acting on paired donors, with incorporation or reduction of molecular oxygen"/>
    <property type="evidence" value="ECO:0007669"/>
    <property type="project" value="InterPro"/>
</dbReference>
<evidence type="ECO:0000256" key="4">
    <source>
        <dbReference type="ARBA" id="ARBA00023002"/>
    </source>
</evidence>
<dbReference type="GO" id="GO:0020037">
    <property type="term" value="F:heme binding"/>
    <property type="evidence" value="ECO:0007669"/>
    <property type="project" value="InterPro"/>
</dbReference>
<accession>A0A7D8UQM6</accession>
<dbReference type="InterPro" id="IPR017972">
    <property type="entry name" value="Cyt_P450_CS"/>
</dbReference>
<gene>
    <name evidence="8" type="primary">CYP52A5_0</name>
    <name evidence="8" type="ORF">LCER1_G005347</name>
</gene>
<evidence type="ECO:0000256" key="1">
    <source>
        <dbReference type="ARBA" id="ARBA00001971"/>
    </source>
</evidence>
<keyword evidence="7" id="KW-0349">Heme</keyword>
<keyword evidence="9" id="KW-1185">Reference proteome</keyword>
<evidence type="ECO:0000256" key="2">
    <source>
        <dbReference type="ARBA" id="ARBA00010617"/>
    </source>
</evidence>
<dbReference type="EMBL" id="QGMG01000281">
    <property type="protein sequence ID" value="TVY55046.1"/>
    <property type="molecule type" value="Genomic_DNA"/>
</dbReference>
<evidence type="ECO:0000313" key="9">
    <source>
        <dbReference type="Proteomes" id="UP000481288"/>
    </source>
</evidence>
<dbReference type="InterPro" id="IPR047146">
    <property type="entry name" value="Cyt_P450_E_CYP52_fungi"/>
</dbReference>
<evidence type="ECO:0000256" key="3">
    <source>
        <dbReference type="ARBA" id="ARBA00022723"/>
    </source>
</evidence>
<evidence type="ECO:0000313" key="8">
    <source>
        <dbReference type="EMBL" id="TVY55046.1"/>
    </source>
</evidence>
<dbReference type="PANTHER" id="PTHR24287">
    <property type="entry name" value="P450, PUTATIVE (EUROFUNG)-RELATED"/>
    <property type="match status" value="1"/>
</dbReference>
<reference evidence="8 9" key="1">
    <citation type="submission" date="2018-05" db="EMBL/GenBank/DDBJ databases">
        <title>Whole genome sequencing for identification of molecular markers to develop diagnostic detection tools for the regulated plant pathogen Lachnellula willkommii.</title>
        <authorList>
            <person name="Giroux E."/>
            <person name="Bilodeau G."/>
        </authorList>
    </citation>
    <scope>NUCLEOTIDE SEQUENCE [LARGE SCALE GENOMIC DNA]</scope>
    <source>
        <strain evidence="8 9">CBS 625.97</strain>
    </source>
</reference>
<comment type="similarity">
    <text evidence="2 7">Belongs to the cytochrome P450 family.</text>
</comment>
<dbReference type="Pfam" id="PF00067">
    <property type="entry name" value="p450"/>
    <property type="match status" value="1"/>
</dbReference>
<comment type="cofactor">
    <cofactor evidence="1">
        <name>heme</name>
        <dbReference type="ChEBI" id="CHEBI:30413"/>
    </cofactor>
</comment>
<evidence type="ECO:0000256" key="7">
    <source>
        <dbReference type="RuleBase" id="RU000461"/>
    </source>
</evidence>
<evidence type="ECO:0000256" key="5">
    <source>
        <dbReference type="ARBA" id="ARBA00023004"/>
    </source>
</evidence>
<dbReference type="Proteomes" id="UP000481288">
    <property type="component" value="Unassembled WGS sequence"/>
</dbReference>
<comment type="caution">
    <text evidence="8">The sequence shown here is derived from an EMBL/GenBank/DDBJ whole genome shotgun (WGS) entry which is preliminary data.</text>
</comment>
<organism evidence="8 9">
    <name type="scientific">Lachnellula cervina</name>
    <dbReference type="NCBI Taxonomy" id="1316786"/>
    <lineage>
        <taxon>Eukaryota</taxon>
        <taxon>Fungi</taxon>
        <taxon>Dikarya</taxon>
        <taxon>Ascomycota</taxon>
        <taxon>Pezizomycotina</taxon>
        <taxon>Leotiomycetes</taxon>
        <taxon>Helotiales</taxon>
        <taxon>Lachnaceae</taxon>
        <taxon>Lachnellula</taxon>
    </lineage>
</organism>
<dbReference type="SUPFAM" id="SSF48264">
    <property type="entry name" value="Cytochrome P450"/>
    <property type="match status" value="1"/>
</dbReference>
<proteinExistence type="inferred from homology"/>
<dbReference type="PANTHER" id="PTHR24287:SF18">
    <property type="entry name" value="CYTOCHROME P450 MONOOXYGENASE APDE-RELATED"/>
    <property type="match status" value="1"/>
</dbReference>
<keyword evidence="5 7" id="KW-0408">Iron</keyword>
<dbReference type="InterPro" id="IPR036396">
    <property type="entry name" value="Cyt_P450_sf"/>
</dbReference>
<dbReference type="OrthoDB" id="1470350at2759"/>